<reference evidence="3" key="1">
    <citation type="submission" date="2016-10" db="EMBL/GenBank/DDBJ databases">
        <authorList>
            <person name="Varghese N."/>
            <person name="Submissions S."/>
        </authorList>
    </citation>
    <scope>NUCLEOTIDE SEQUENCE [LARGE SCALE GENOMIC DNA]</scope>
    <source>
        <strain evidence="3">GAS369</strain>
    </source>
</reference>
<name>A0A1H1WV67_9BRAD</name>
<evidence type="ECO:0008006" key="4">
    <source>
        <dbReference type="Google" id="ProtNLM"/>
    </source>
</evidence>
<organism evidence="2 3">
    <name type="scientific">Bradyrhizobium canariense</name>
    <dbReference type="NCBI Taxonomy" id="255045"/>
    <lineage>
        <taxon>Bacteria</taxon>
        <taxon>Pseudomonadati</taxon>
        <taxon>Pseudomonadota</taxon>
        <taxon>Alphaproteobacteria</taxon>
        <taxon>Hyphomicrobiales</taxon>
        <taxon>Nitrobacteraceae</taxon>
        <taxon>Bradyrhizobium</taxon>
    </lineage>
</organism>
<evidence type="ECO:0000313" key="2">
    <source>
        <dbReference type="EMBL" id="SDT01158.1"/>
    </source>
</evidence>
<dbReference type="Proteomes" id="UP000243904">
    <property type="component" value="Chromosome I"/>
</dbReference>
<proteinExistence type="predicted"/>
<protein>
    <recommendedName>
        <fullName evidence="4">DUF5666 domain-containing protein</fullName>
    </recommendedName>
</protein>
<keyword evidence="3" id="KW-1185">Reference proteome</keyword>
<accession>A0A1H1WV67</accession>
<dbReference type="EMBL" id="LT629750">
    <property type="protein sequence ID" value="SDT01158.1"/>
    <property type="molecule type" value="Genomic_DNA"/>
</dbReference>
<evidence type="ECO:0000256" key="1">
    <source>
        <dbReference type="SAM" id="SignalP"/>
    </source>
</evidence>
<gene>
    <name evidence="2" type="ORF">SAMN05444158_4035</name>
</gene>
<dbReference type="RefSeq" id="WP_146688530.1">
    <property type="nucleotide sequence ID" value="NZ_LT629750.1"/>
</dbReference>
<evidence type="ECO:0000313" key="3">
    <source>
        <dbReference type="Proteomes" id="UP000243904"/>
    </source>
</evidence>
<keyword evidence="1" id="KW-0732">Signal</keyword>
<dbReference type="AlphaFoldDB" id="A0A1H1WV67"/>
<sequence length="115" mass="11971">MKQVVALIAFGIAMPFVFTAYASAEAATGPAVISVAAPDTGAGDGSHRSLETLRGVIAAVDEKNDRITVRLSPDATADLKVRDGLLFNAVRYGDQVEVTVENIGGVQTIVGLLEK</sequence>
<feature type="signal peptide" evidence="1">
    <location>
        <begin position="1"/>
        <end position="22"/>
    </location>
</feature>
<feature type="chain" id="PRO_5009264839" description="DUF5666 domain-containing protein" evidence="1">
    <location>
        <begin position="23"/>
        <end position="115"/>
    </location>
</feature>